<reference evidence="6 7" key="1">
    <citation type="submission" date="2020-10" db="EMBL/GenBank/DDBJ databases">
        <authorList>
            <person name="Klimov P.B."/>
            <person name="Dyachkov S.M."/>
            <person name="Chetverikov P.E."/>
        </authorList>
    </citation>
    <scope>NUCLEOTIDE SEQUENCE [LARGE SCALE GENOMIC DNA]</scope>
    <source>
        <strain evidence="6">BMOC 18-1129-001#AD2665</strain>
        <tissue evidence="6">Entire mites</tissue>
    </source>
</reference>
<dbReference type="InterPro" id="IPR036249">
    <property type="entry name" value="Thioredoxin-like_sf"/>
</dbReference>
<dbReference type="InterPro" id="IPR029760">
    <property type="entry name" value="GPX_CS"/>
</dbReference>
<proteinExistence type="inferred from homology"/>
<dbReference type="PROSITE" id="PS51352">
    <property type="entry name" value="THIOREDOXIN_2"/>
    <property type="match status" value="1"/>
</dbReference>
<name>A0ABQ7SC66_9ACAR</name>
<feature type="domain" description="Thioredoxin" evidence="5">
    <location>
        <begin position="3"/>
        <end position="165"/>
    </location>
</feature>
<evidence type="ECO:0000256" key="2">
    <source>
        <dbReference type="ARBA" id="ARBA00022559"/>
    </source>
</evidence>
<dbReference type="EMBL" id="JAIFTH010000041">
    <property type="protein sequence ID" value="KAG9511024.1"/>
    <property type="molecule type" value="Genomic_DNA"/>
</dbReference>
<evidence type="ECO:0000313" key="7">
    <source>
        <dbReference type="Proteomes" id="UP000825002"/>
    </source>
</evidence>
<comment type="caution">
    <text evidence="6">The sequence shown here is derived from an EMBL/GenBank/DDBJ whole genome shotgun (WGS) entry which is preliminary data.</text>
</comment>
<evidence type="ECO:0000256" key="1">
    <source>
        <dbReference type="ARBA" id="ARBA00006926"/>
    </source>
</evidence>
<dbReference type="Pfam" id="PF00255">
    <property type="entry name" value="GSHPx"/>
    <property type="match status" value="1"/>
</dbReference>
<accession>A0ABQ7SC66</accession>
<dbReference type="SUPFAM" id="SSF52833">
    <property type="entry name" value="Thioredoxin-like"/>
    <property type="match status" value="1"/>
</dbReference>
<protein>
    <recommendedName>
        <fullName evidence="4">Glutathione peroxidase</fullName>
    </recommendedName>
</protein>
<dbReference type="InterPro" id="IPR029759">
    <property type="entry name" value="GPX_AS"/>
</dbReference>
<keyword evidence="3 4" id="KW-0560">Oxidoreductase</keyword>
<organism evidence="6 7">
    <name type="scientific">Fragariocoptes setiger</name>
    <dbReference type="NCBI Taxonomy" id="1670756"/>
    <lineage>
        <taxon>Eukaryota</taxon>
        <taxon>Metazoa</taxon>
        <taxon>Ecdysozoa</taxon>
        <taxon>Arthropoda</taxon>
        <taxon>Chelicerata</taxon>
        <taxon>Arachnida</taxon>
        <taxon>Acari</taxon>
        <taxon>Acariformes</taxon>
        <taxon>Trombidiformes</taxon>
        <taxon>Prostigmata</taxon>
        <taxon>Eupodina</taxon>
        <taxon>Eriophyoidea</taxon>
        <taxon>Phytoptidae</taxon>
        <taxon>Fragariocoptes</taxon>
    </lineage>
</organism>
<dbReference type="Proteomes" id="UP000825002">
    <property type="component" value="Unassembled WGS sequence"/>
</dbReference>
<evidence type="ECO:0000256" key="4">
    <source>
        <dbReference type="RuleBase" id="RU000499"/>
    </source>
</evidence>
<dbReference type="PROSITE" id="PS51355">
    <property type="entry name" value="GLUTATHIONE_PEROXID_3"/>
    <property type="match status" value="1"/>
</dbReference>
<dbReference type="InterPro" id="IPR000889">
    <property type="entry name" value="Glutathione_peroxidase"/>
</dbReference>
<evidence type="ECO:0000313" key="6">
    <source>
        <dbReference type="EMBL" id="KAG9511024.1"/>
    </source>
</evidence>
<dbReference type="PRINTS" id="PR01011">
    <property type="entry name" value="GLUTPROXDASE"/>
</dbReference>
<evidence type="ECO:0000256" key="3">
    <source>
        <dbReference type="ARBA" id="ARBA00023002"/>
    </source>
</evidence>
<dbReference type="InterPro" id="IPR013766">
    <property type="entry name" value="Thioredoxin_domain"/>
</dbReference>
<feature type="non-terminal residue" evidence="6">
    <location>
        <position position="1"/>
    </location>
</feature>
<dbReference type="PROSITE" id="PS00763">
    <property type="entry name" value="GLUTATHIONE_PEROXID_2"/>
    <property type="match status" value="1"/>
</dbReference>
<evidence type="ECO:0000259" key="5">
    <source>
        <dbReference type="PROSITE" id="PS51352"/>
    </source>
</evidence>
<dbReference type="PANTHER" id="PTHR11592">
    <property type="entry name" value="GLUTATHIONE PEROXIDASE"/>
    <property type="match status" value="1"/>
</dbReference>
<dbReference type="CDD" id="cd00340">
    <property type="entry name" value="GSH_Peroxidase"/>
    <property type="match status" value="1"/>
</dbReference>
<comment type="similarity">
    <text evidence="1 4">Belongs to the glutathione peroxidase family.</text>
</comment>
<dbReference type="PIRSF" id="PIRSF000303">
    <property type="entry name" value="Glutathion_perox"/>
    <property type="match status" value="1"/>
</dbReference>
<dbReference type="Gene3D" id="3.40.30.10">
    <property type="entry name" value="Glutaredoxin"/>
    <property type="match status" value="1"/>
</dbReference>
<dbReference type="PANTHER" id="PTHR11592:SF78">
    <property type="entry name" value="GLUTATHIONE PEROXIDASE"/>
    <property type="match status" value="1"/>
</dbReference>
<keyword evidence="2 4" id="KW-0575">Peroxidase</keyword>
<dbReference type="PROSITE" id="PS00460">
    <property type="entry name" value="GLUTATHIONE_PEROXID_1"/>
    <property type="match status" value="1"/>
</dbReference>
<sequence length="166" mass="18628">MDYTSAKSIYDFTVKDLDDNDVSLEKYRGKVLMIVNVASQCGFTAGHYKDLNELHSKYAAKGLSILGFPCNQFGAQEPGCSVDIKEFIKKKGVEWDVFGKILVNGDDAVPLYKWLKSQKGGLFNDNIKWNFTKWLVNRQGQVVGRYPPTTSAASMESDILKELNES</sequence>
<keyword evidence="7" id="KW-1185">Reference proteome</keyword>
<gene>
    <name evidence="6" type="ORF">GZH46_00416</name>
</gene>